<feature type="region of interest" description="Disordered" evidence="3">
    <location>
        <begin position="38"/>
        <end position="63"/>
    </location>
</feature>
<evidence type="ECO:0000313" key="6">
    <source>
        <dbReference type="Proteomes" id="UP001174314"/>
    </source>
</evidence>
<keyword evidence="1 2" id="KW-0808">Transferase</keyword>
<evidence type="ECO:0000256" key="1">
    <source>
        <dbReference type="ARBA" id="ARBA00022679"/>
    </source>
</evidence>
<evidence type="ECO:0000256" key="3">
    <source>
        <dbReference type="SAM" id="MobiDB-lite"/>
    </source>
</evidence>
<dbReference type="PANTHER" id="PTHR32268:SF11">
    <property type="entry name" value="HOMOSERINE O-ACETYLTRANSFERASE"/>
    <property type="match status" value="1"/>
</dbReference>
<dbReference type="SUPFAM" id="SSF53474">
    <property type="entry name" value="alpha/beta-Hydrolases"/>
    <property type="match status" value="1"/>
</dbReference>
<dbReference type="Proteomes" id="UP001174314">
    <property type="component" value="Chromosome"/>
</dbReference>
<dbReference type="PANTHER" id="PTHR32268">
    <property type="entry name" value="HOMOSERINE O-ACETYLTRANSFERASE"/>
    <property type="match status" value="1"/>
</dbReference>
<dbReference type="Pfam" id="PF00561">
    <property type="entry name" value="Abhydrolase_1"/>
    <property type="match status" value="1"/>
</dbReference>
<comment type="function">
    <text evidence="2">Transfers an acetyl group from acetyl-CoA to L-homoserine, forming acetyl-L-homoserine.</text>
</comment>
<dbReference type="GO" id="GO:0004414">
    <property type="term" value="F:homoserine O-acetyltransferase activity"/>
    <property type="evidence" value="ECO:0007669"/>
    <property type="project" value="UniProtKB-UniRule"/>
</dbReference>
<dbReference type="EMBL" id="CP137757">
    <property type="protein sequence ID" value="WPF26070.1"/>
    <property type="molecule type" value="Genomic_DNA"/>
</dbReference>
<feature type="binding site" evidence="2">
    <location>
        <position position="237"/>
    </location>
    <ligand>
        <name>substrate</name>
    </ligand>
</feature>
<dbReference type="HAMAP" id="MF_00296">
    <property type="entry name" value="MetX_acyltransf"/>
    <property type="match status" value="1"/>
</dbReference>
<keyword evidence="2 5" id="KW-0012">Acyltransferase</keyword>
<comment type="catalytic activity">
    <reaction evidence="2">
        <text>L-homoserine + acetyl-CoA = O-acetyl-L-homoserine + CoA</text>
        <dbReference type="Rhea" id="RHEA:13701"/>
        <dbReference type="ChEBI" id="CHEBI:57287"/>
        <dbReference type="ChEBI" id="CHEBI:57288"/>
        <dbReference type="ChEBI" id="CHEBI:57476"/>
        <dbReference type="ChEBI" id="CHEBI:57716"/>
        <dbReference type="EC" id="2.3.1.31"/>
    </reaction>
</comment>
<evidence type="ECO:0000313" key="5">
    <source>
        <dbReference type="EMBL" id="WPF26070.1"/>
    </source>
</evidence>
<keyword evidence="2" id="KW-0028">Amino-acid biosynthesis</keyword>
<keyword evidence="2" id="KW-0963">Cytoplasm</keyword>
<evidence type="ECO:0000259" key="4">
    <source>
        <dbReference type="Pfam" id="PF00561"/>
    </source>
</evidence>
<dbReference type="Gene3D" id="3.40.50.1820">
    <property type="entry name" value="alpha/beta hydrolase"/>
    <property type="match status" value="1"/>
</dbReference>
<name>A0AAU0Q2N3_9CORY</name>
<dbReference type="InterPro" id="IPR029058">
    <property type="entry name" value="AB_hydrolase_fold"/>
</dbReference>
<comment type="similarity">
    <text evidence="2">Belongs to the AB hydrolase superfamily. MetX family.</text>
</comment>
<comment type="pathway">
    <text evidence="2">Amino-acid biosynthesis; L-methionine biosynthesis via de novo pathway; O-acetyl-L-homoserine from L-homoserine: step 1/1.</text>
</comment>
<feature type="active site" evidence="2">
    <location>
        <position position="365"/>
    </location>
</feature>
<accession>A0AAU0Q2N3</accession>
<keyword evidence="2" id="KW-0486">Methionine biosynthesis</keyword>
<dbReference type="GO" id="GO:0009086">
    <property type="term" value="P:methionine biosynthetic process"/>
    <property type="evidence" value="ECO:0007669"/>
    <property type="project" value="UniProtKB-UniRule"/>
</dbReference>
<gene>
    <name evidence="2" type="primary">metXA</name>
    <name evidence="5" type="ORF">Q0N40_08320</name>
</gene>
<dbReference type="EC" id="2.3.1.31" evidence="2"/>
<comment type="caution">
    <text evidence="2">Lacks conserved residue(s) required for the propagation of feature annotation.</text>
</comment>
<feature type="active site" description="Nucleophile" evidence="2">
    <location>
        <position position="167"/>
    </location>
</feature>
<dbReference type="NCBIfam" id="NF001209">
    <property type="entry name" value="PRK00175.1"/>
    <property type="match status" value="1"/>
</dbReference>
<dbReference type="AlphaFoldDB" id="A0AAU0Q2N3"/>
<protein>
    <recommendedName>
        <fullName evidence="2">Homoserine O-acetyltransferase</fullName>
        <shortName evidence="2">HAT</shortName>
        <ecNumber evidence="2">2.3.1.31</ecNumber>
    </recommendedName>
    <alternativeName>
        <fullName evidence="2">Homoserine transacetylase</fullName>
        <shortName evidence="2">HTA</shortName>
    </alternativeName>
</protein>
<reference evidence="5 6" key="1">
    <citation type="submission" date="2023-10" db="EMBL/GenBank/DDBJ databases">
        <title>complete genome sequence of Corynebacterium pseudokroppenstedtii P15-C1.</title>
        <authorList>
            <person name="Bruggemann H."/>
            <person name="Poehlein A."/>
        </authorList>
    </citation>
    <scope>NUCLEOTIDE SEQUENCE [LARGE SCALE GENOMIC DNA]</scope>
    <source>
        <strain evidence="5 6">P15_C1</strain>
    </source>
</reference>
<feature type="domain" description="AB hydrolase-1" evidence="4">
    <location>
        <begin position="72"/>
        <end position="371"/>
    </location>
</feature>
<comment type="subunit">
    <text evidence="2">Homodimer.</text>
</comment>
<sequence length="404" mass="43761">MPFSPADDPWVTEAGVPLPGASLRIYAFYTTQGNATPDITPDDVVPDTTAAADAPRLKPDATSIPPSPLDRPIILIEHALTGDGNAAEWWQGLIGPGLGFDTDRYLILCANVLGGCDGSTGPSSISPDGSPWGSRFPALSMRDMVDAEHCALEQLGIRRLHAVVGASMGGARALEWCIMFRDVVASALVIAVSARASAWQIGIQSAQIRFIEADPDWQGGNYYGTGRAPTHGIGQARRIAHLTYRGELELDERFGADPQRDEDPYGPYRSRDQRFSIESYLDSQASKLAARFDAGSYVILTDALNRHDIGRGRGGMNAVLGECTVPIMVAGVDSDILYPFHQQEHLSRNLGNFIGLSKITSPTGHDGFLTETLQTRRIVEKFLTKIADDGGRGEIRDGEDRWEP</sequence>
<keyword evidence="6" id="KW-1185">Reference proteome</keyword>
<dbReference type="KEGG" id="cpsk:Q0N40_08320"/>
<proteinExistence type="inferred from homology"/>
<organism evidence="5 6">
    <name type="scientific">Corynebacterium pseudokroppenstedtii</name>
    <dbReference type="NCBI Taxonomy" id="2804917"/>
    <lineage>
        <taxon>Bacteria</taxon>
        <taxon>Bacillati</taxon>
        <taxon>Actinomycetota</taxon>
        <taxon>Actinomycetes</taxon>
        <taxon>Mycobacteriales</taxon>
        <taxon>Corynebacteriaceae</taxon>
        <taxon>Corynebacterium</taxon>
    </lineage>
</organism>
<evidence type="ECO:0000256" key="2">
    <source>
        <dbReference type="HAMAP-Rule" id="MF_00296"/>
    </source>
</evidence>
<dbReference type="NCBIfam" id="TIGR01392">
    <property type="entry name" value="homoserO_Ac_trn"/>
    <property type="match status" value="1"/>
</dbReference>
<dbReference type="GO" id="GO:0005737">
    <property type="term" value="C:cytoplasm"/>
    <property type="evidence" value="ECO:0007669"/>
    <property type="project" value="UniProtKB-SubCell"/>
</dbReference>
<feature type="binding site" evidence="2">
    <location>
        <position position="366"/>
    </location>
    <ligand>
        <name>substrate</name>
    </ligand>
</feature>
<dbReference type="InterPro" id="IPR000073">
    <property type="entry name" value="AB_hydrolase_1"/>
</dbReference>
<comment type="subcellular location">
    <subcellularLocation>
        <location evidence="2">Cytoplasm</location>
    </subcellularLocation>
</comment>
<feature type="active site" evidence="2">
    <location>
        <position position="335"/>
    </location>
</feature>
<dbReference type="GO" id="GO:0009092">
    <property type="term" value="P:homoserine metabolic process"/>
    <property type="evidence" value="ECO:0007669"/>
    <property type="project" value="TreeGrafter"/>
</dbReference>
<dbReference type="InterPro" id="IPR008220">
    <property type="entry name" value="HAT_MetX-like"/>
</dbReference>